<evidence type="ECO:0000256" key="6">
    <source>
        <dbReference type="SAM" id="SignalP"/>
    </source>
</evidence>
<dbReference type="GO" id="GO:0003713">
    <property type="term" value="F:transcription coactivator activity"/>
    <property type="evidence" value="ECO:0007669"/>
    <property type="project" value="TreeGrafter"/>
</dbReference>
<dbReference type="Proteomes" id="UP000596742">
    <property type="component" value="Unassembled WGS sequence"/>
</dbReference>
<dbReference type="PANTHER" id="PTHR10221">
    <property type="entry name" value="TRANSCRIPTION INITIATION FACTOR TFIID SUBUNIT 6"/>
    <property type="match status" value="1"/>
</dbReference>
<keyword evidence="5" id="KW-0539">Nucleus</keyword>
<dbReference type="Gene3D" id="3.20.20.140">
    <property type="entry name" value="Metal-dependent hydrolases"/>
    <property type="match status" value="1"/>
</dbReference>
<dbReference type="GO" id="GO:0019239">
    <property type="term" value="F:deaminase activity"/>
    <property type="evidence" value="ECO:0007669"/>
    <property type="project" value="InterPro"/>
</dbReference>
<dbReference type="GO" id="GO:0016251">
    <property type="term" value="F:RNA polymerase II general transcription initiation factor activity"/>
    <property type="evidence" value="ECO:0007669"/>
    <property type="project" value="InterPro"/>
</dbReference>
<dbReference type="GO" id="GO:0005669">
    <property type="term" value="C:transcription factor TFIID complex"/>
    <property type="evidence" value="ECO:0007669"/>
    <property type="project" value="InterPro"/>
</dbReference>
<dbReference type="Gene3D" id="2.60.40.10">
    <property type="entry name" value="Immunoglobulins"/>
    <property type="match status" value="1"/>
</dbReference>
<dbReference type="OrthoDB" id="361039at2759"/>
<evidence type="ECO:0000256" key="2">
    <source>
        <dbReference type="ARBA" id="ARBA00007688"/>
    </source>
</evidence>
<name>A0A8B6ECQ4_MYTGA</name>
<proteinExistence type="inferred from homology"/>
<comment type="subcellular location">
    <subcellularLocation>
        <location evidence="1">Nucleus</location>
    </subcellularLocation>
</comment>
<dbReference type="SUPFAM" id="SSF51556">
    <property type="entry name" value="Metallo-dependent hydrolases"/>
    <property type="match status" value="1"/>
</dbReference>
<dbReference type="GO" id="GO:0046695">
    <property type="term" value="C:SLIK (SAGA-like) complex"/>
    <property type="evidence" value="ECO:0007669"/>
    <property type="project" value="InterPro"/>
</dbReference>
<dbReference type="GO" id="GO:0000124">
    <property type="term" value="C:SAGA complex"/>
    <property type="evidence" value="ECO:0007669"/>
    <property type="project" value="InterPro"/>
</dbReference>
<feature type="signal peptide" evidence="6">
    <location>
        <begin position="1"/>
        <end position="19"/>
    </location>
</feature>
<evidence type="ECO:0000313" key="9">
    <source>
        <dbReference type="EMBL" id="VDI31812.1"/>
    </source>
</evidence>
<accession>A0A8B6ECQ4</accession>
<keyword evidence="3" id="KW-0805">Transcription regulation</keyword>
<dbReference type="EMBL" id="UYJE01004844">
    <property type="protein sequence ID" value="VDI31812.1"/>
    <property type="molecule type" value="Genomic_DNA"/>
</dbReference>
<dbReference type="FunFam" id="1.25.40.770:FF:000001">
    <property type="entry name" value="Transcription initiation factor TFIID subunit 6"/>
    <property type="match status" value="1"/>
</dbReference>
<sequence>MLNKRLTFILLYMVNVTLANDDSVGSFEYNYSLQRQALQDEEHTLAGYRQVYDENEQIVYSYLEFLKWEEFNRTRDDFPPARPIKLHIADIKQSKIYKLLKRFPKGGNMHLHHNHVVSKLKMLDLIFASPLYDNLYVKTGPPKQWNMDFFLNPPAGWAKVKENSTYTKDILVQHSTFLGIIDDKAINDPTDSGLRWKEIGPLFSVIGSHIINNANFTKLYMDAVLQAAIDENVQYLEAKSSAYNKLYVLDRDTKYASKNGKHFIDNDYGELELKMVEEVIKKFKGSHPNFIGYKRIVNSYRGGKINYVGQDVQKALRLYEKYPNLVSGFDLVSEEDRGYSLLFFLEDFSKITVQNLTLPYFFHDGETNWPDDLMTSLHDDDPVPTMDNLYDAILLGAKRVGHGIGYVKHPYLMEVLKKNKIAVEVNPISNKMLGYVADQRHHPAITYLRYGIPVILGSDDPGTFGYDEFTVDWYEAFMSWGLTLADLRHLALNSLQYSSLSSSEKIAAIQKWNKLYNDFIINTKGSACSESFQNTVPQVFRIFPQEGHVTGGTNIQVFGRNFQVAICQKIICRFGNIITKGRYVYNNRIVCKSPNQPQTTNGEAIKFSGHRKGQKLSTSDFDQALRLKNVEPLYGFHSKEFVPFRFASGGGRELHFTEEKELELSDIINTTLPKVPLDVALKAHWLCIEGIQPTIPENPPQASKDQQKKEILDTKVKTAIDNKPQKPVVPEKSRHRHKAVDLVKVKELSTHELSVEQQLYYKEITEACVGADEGRRSEALQSLSSDPGLHQMLPRFSTFISEGVKTNVVQNNLALLIYLMRMVKSLMDNQTLYLEKYLHEFVPAVCTCIVSKQLCMRPEADNHWALRDFAARLMAQMCKNFSTNINNIQSRITKTFSAAIQSEKAALASQYGAVAGLGELGAEVVRTFLVPRVKYVSDRMKATMEGLVVNNADKIAADNIKKALSKYLSPVLKNTMLPSVTVEEYIQEFGYLGPHIHQSVERERRTPQISPQSQHSRSMVGIAQPPRPQLNLSQARPQIILQQPGSAGPTMTHQSPFPRTPGVGSQPKFIVMSSQPRATHTPGQPISMSPQIRQSLPSSLGNTPTIVKVVSSSNPGSLPRTQSVIPRTPTQKIVVVSLPSGTGPSIGTGTSDLSTVSSAMDLGMKSVFSEQAAAQSNIKPEPDNS</sequence>
<dbReference type="Pfam" id="PF07571">
    <property type="entry name" value="TAF6_C"/>
    <property type="match status" value="1"/>
</dbReference>
<dbReference type="AlphaFoldDB" id="A0A8B6ECQ4"/>
<dbReference type="Pfam" id="PF00962">
    <property type="entry name" value="A_deaminase"/>
    <property type="match status" value="1"/>
</dbReference>
<evidence type="ECO:0000313" key="10">
    <source>
        <dbReference type="Proteomes" id="UP000596742"/>
    </source>
</evidence>
<dbReference type="InterPro" id="IPR016024">
    <property type="entry name" value="ARM-type_fold"/>
</dbReference>
<comment type="similarity">
    <text evidence="2">Belongs to the TAF6 family.</text>
</comment>
<evidence type="ECO:0000259" key="7">
    <source>
        <dbReference type="Pfam" id="PF00962"/>
    </source>
</evidence>
<evidence type="ECO:0000256" key="3">
    <source>
        <dbReference type="ARBA" id="ARBA00023015"/>
    </source>
</evidence>
<dbReference type="InterPro" id="IPR032466">
    <property type="entry name" value="Metal_Hydrolase"/>
</dbReference>
<feature type="domain" description="TAF6 C-terminal HEAT repeat" evidence="8">
    <location>
        <begin position="750"/>
        <end position="934"/>
    </location>
</feature>
<feature type="domain" description="Adenosine deaminase" evidence="7">
    <location>
        <begin position="326"/>
        <end position="509"/>
    </location>
</feature>
<evidence type="ECO:0000256" key="5">
    <source>
        <dbReference type="ARBA" id="ARBA00023242"/>
    </source>
</evidence>
<evidence type="ECO:0000256" key="1">
    <source>
        <dbReference type="ARBA" id="ARBA00004123"/>
    </source>
</evidence>
<dbReference type="Gene3D" id="1.25.40.770">
    <property type="entry name" value="TAF6, C-terminal HEAT repeat domain"/>
    <property type="match status" value="1"/>
</dbReference>
<gene>
    <name evidence="9" type="ORF">MGAL_10B042982</name>
</gene>
<feature type="chain" id="PRO_5032473940" evidence="6">
    <location>
        <begin position="20"/>
        <end position="1185"/>
    </location>
</feature>
<comment type="caution">
    <text evidence="9">The sequence shown here is derived from an EMBL/GenBank/DDBJ whole genome shotgun (WGS) entry which is preliminary data.</text>
</comment>
<keyword evidence="4" id="KW-0804">Transcription</keyword>
<dbReference type="CDD" id="cd00102">
    <property type="entry name" value="IPT"/>
    <property type="match status" value="1"/>
</dbReference>
<dbReference type="InterPro" id="IPR013783">
    <property type="entry name" value="Ig-like_fold"/>
</dbReference>
<organism evidence="9 10">
    <name type="scientific">Mytilus galloprovincialis</name>
    <name type="common">Mediterranean mussel</name>
    <dbReference type="NCBI Taxonomy" id="29158"/>
    <lineage>
        <taxon>Eukaryota</taxon>
        <taxon>Metazoa</taxon>
        <taxon>Spiralia</taxon>
        <taxon>Lophotrochozoa</taxon>
        <taxon>Mollusca</taxon>
        <taxon>Bivalvia</taxon>
        <taxon>Autobranchia</taxon>
        <taxon>Pteriomorphia</taxon>
        <taxon>Mytilida</taxon>
        <taxon>Mytiloidea</taxon>
        <taxon>Mytilidae</taxon>
        <taxon>Mytilinae</taxon>
        <taxon>Mytilus</taxon>
    </lineage>
</organism>
<dbReference type="InterPro" id="IPR011442">
    <property type="entry name" value="TAF6_C"/>
</dbReference>
<keyword evidence="10" id="KW-1185">Reference proteome</keyword>
<dbReference type="InterPro" id="IPR014756">
    <property type="entry name" value="Ig_E-set"/>
</dbReference>
<keyword evidence="6" id="KW-0732">Signal</keyword>
<dbReference type="SUPFAM" id="SSF48371">
    <property type="entry name" value="ARM repeat"/>
    <property type="match status" value="1"/>
</dbReference>
<dbReference type="InterPro" id="IPR001365">
    <property type="entry name" value="A_deaminase_dom"/>
</dbReference>
<dbReference type="InterPro" id="IPR046344">
    <property type="entry name" value="TAF6_C_sf"/>
</dbReference>
<dbReference type="InterPro" id="IPR037796">
    <property type="entry name" value="TAF6"/>
</dbReference>
<evidence type="ECO:0000259" key="8">
    <source>
        <dbReference type="Pfam" id="PF07571"/>
    </source>
</evidence>
<dbReference type="SUPFAM" id="SSF81296">
    <property type="entry name" value="E set domains"/>
    <property type="match status" value="1"/>
</dbReference>
<dbReference type="CDD" id="cd08050">
    <property type="entry name" value="TAF6C"/>
    <property type="match status" value="1"/>
</dbReference>
<dbReference type="FunFam" id="3.20.20.140:FF:000185">
    <property type="entry name" value="Uncharacterized protein"/>
    <property type="match status" value="1"/>
</dbReference>
<dbReference type="PANTHER" id="PTHR10221:SF9">
    <property type="entry name" value="TRANSCRIPTION INITIATION FACTOR TFIID SUBUNIT 6"/>
    <property type="match status" value="1"/>
</dbReference>
<reference evidence="9" key="1">
    <citation type="submission" date="2018-11" db="EMBL/GenBank/DDBJ databases">
        <authorList>
            <person name="Alioto T."/>
            <person name="Alioto T."/>
        </authorList>
    </citation>
    <scope>NUCLEOTIDE SEQUENCE</scope>
</reference>
<evidence type="ECO:0000256" key="4">
    <source>
        <dbReference type="ARBA" id="ARBA00023163"/>
    </source>
</evidence>
<protein>
    <submittedName>
        <fullName evidence="9">Transcription initiation factor TFIID subunit 6</fullName>
    </submittedName>
</protein>
<dbReference type="GO" id="GO:0051123">
    <property type="term" value="P:RNA polymerase II preinitiation complex assembly"/>
    <property type="evidence" value="ECO:0007669"/>
    <property type="project" value="TreeGrafter"/>
</dbReference>